<evidence type="ECO:0000256" key="3">
    <source>
        <dbReference type="ARBA" id="ARBA00023163"/>
    </source>
</evidence>
<accession>A0ABT2K7Q3</accession>
<organism evidence="5 6">
    <name type="scientific">Paracoccus maritimus</name>
    <dbReference type="NCBI Taxonomy" id="2933292"/>
    <lineage>
        <taxon>Bacteria</taxon>
        <taxon>Pseudomonadati</taxon>
        <taxon>Pseudomonadota</taxon>
        <taxon>Alphaproteobacteria</taxon>
        <taxon>Rhodobacterales</taxon>
        <taxon>Paracoccaceae</taxon>
        <taxon>Paracoccus</taxon>
    </lineage>
</organism>
<keyword evidence="1" id="KW-0805">Transcription regulation</keyword>
<reference evidence="5 6" key="1">
    <citation type="submission" date="2022-04" db="EMBL/GenBank/DDBJ databases">
        <title>Paracoccus sp. YLB-12 draft genome sequence.</title>
        <authorList>
            <person name="Yu L."/>
        </authorList>
    </citation>
    <scope>NUCLEOTIDE SEQUENCE [LARGE SCALE GENOMIC DNA]</scope>
    <source>
        <strain evidence="5 6">YLB-12</strain>
    </source>
</reference>
<evidence type="ECO:0000313" key="6">
    <source>
        <dbReference type="Proteomes" id="UP001320702"/>
    </source>
</evidence>
<gene>
    <name evidence="5" type="ORF">MU516_06720</name>
</gene>
<keyword evidence="3" id="KW-0804">Transcription</keyword>
<dbReference type="CDD" id="cd06170">
    <property type="entry name" value="LuxR_C_like"/>
    <property type="match status" value="1"/>
</dbReference>
<dbReference type="InterPro" id="IPR036388">
    <property type="entry name" value="WH-like_DNA-bd_sf"/>
</dbReference>
<evidence type="ECO:0000256" key="1">
    <source>
        <dbReference type="ARBA" id="ARBA00023015"/>
    </source>
</evidence>
<dbReference type="PROSITE" id="PS50043">
    <property type="entry name" value="HTH_LUXR_2"/>
    <property type="match status" value="1"/>
</dbReference>
<dbReference type="InterPro" id="IPR005143">
    <property type="entry name" value="TF_LuxR_autoind-bd_dom"/>
</dbReference>
<dbReference type="Gene3D" id="3.30.450.80">
    <property type="entry name" value="Transcription factor LuxR-like, autoinducer-binding domain"/>
    <property type="match status" value="1"/>
</dbReference>
<dbReference type="Gene3D" id="1.10.10.10">
    <property type="entry name" value="Winged helix-like DNA-binding domain superfamily/Winged helix DNA-binding domain"/>
    <property type="match status" value="1"/>
</dbReference>
<dbReference type="InterPro" id="IPR016032">
    <property type="entry name" value="Sig_transdc_resp-reg_C-effctor"/>
</dbReference>
<evidence type="ECO:0000259" key="4">
    <source>
        <dbReference type="PROSITE" id="PS50043"/>
    </source>
</evidence>
<dbReference type="Pfam" id="PF03472">
    <property type="entry name" value="Autoind_bind"/>
    <property type="match status" value="1"/>
</dbReference>
<evidence type="ECO:0000313" key="5">
    <source>
        <dbReference type="EMBL" id="MCT4332560.1"/>
    </source>
</evidence>
<keyword evidence="2" id="KW-0238">DNA-binding</keyword>
<dbReference type="SUPFAM" id="SSF75516">
    <property type="entry name" value="Pheromone-binding domain of LuxR-like quorum-sensing transcription factors"/>
    <property type="match status" value="1"/>
</dbReference>
<name>A0ABT2K7Q3_9RHOB</name>
<sequence>MPISSFEAVVNATTTAEIQASYRRAMARLGFRNIFYAARFMMVVPPTVLQEKVEIFSTMPPDFVKTLTGRDLIIPSPWASWSRKNTGSISTRELLACRSDRAGKDTAAQSVSLARDYGLLAARLVSLKDCVLRSHGAVVLNPHAGASHDDEDRVWTRHQREAMVLSSVMHMRMASIRRPTFLPRLTERQIQVLEWSSAGKTVAETAIILGISAATVEKHLRLARDALGARTTGQAILTAHLTQQLFA</sequence>
<dbReference type="Pfam" id="PF00196">
    <property type="entry name" value="GerE"/>
    <property type="match status" value="1"/>
</dbReference>
<dbReference type="SMART" id="SM00421">
    <property type="entry name" value="HTH_LUXR"/>
    <property type="match status" value="1"/>
</dbReference>
<dbReference type="PANTHER" id="PTHR44688">
    <property type="entry name" value="DNA-BINDING TRANSCRIPTIONAL ACTIVATOR DEVR_DOSR"/>
    <property type="match status" value="1"/>
</dbReference>
<dbReference type="InterPro" id="IPR000792">
    <property type="entry name" value="Tscrpt_reg_LuxR_C"/>
</dbReference>
<dbReference type="PANTHER" id="PTHR44688:SF16">
    <property type="entry name" value="DNA-BINDING TRANSCRIPTIONAL ACTIVATOR DEVR_DOSR"/>
    <property type="match status" value="1"/>
</dbReference>
<dbReference type="Proteomes" id="UP001320702">
    <property type="component" value="Unassembled WGS sequence"/>
</dbReference>
<dbReference type="RefSeq" id="WP_260276451.1">
    <property type="nucleotide sequence ID" value="NZ_JANAVZ010000003.1"/>
</dbReference>
<evidence type="ECO:0000256" key="2">
    <source>
        <dbReference type="ARBA" id="ARBA00023125"/>
    </source>
</evidence>
<proteinExistence type="predicted"/>
<dbReference type="SUPFAM" id="SSF46894">
    <property type="entry name" value="C-terminal effector domain of the bipartite response regulators"/>
    <property type="match status" value="1"/>
</dbReference>
<dbReference type="InterPro" id="IPR036693">
    <property type="entry name" value="TF_LuxR_autoind-bd_dom_sf"/>
</dbReference>
<comment type="caution">
    <text evidence="5">The sequence shown here is derived from an EMBL/GenBank/DDBJ whole genome shotgun (WGS) entry which is preliminary data.</text>
</comment>
<dbReference type="EMBL" id="JANAVZ010000003">
    <property type="protein sequence ID" value="MCT4332560.1"/>
    <property type="molecule type" value="Genomic_DNA"/>
</dbReference>
<keyword evidence="6" id="KW-1185">Reference proteome</keyword>
<feature type="domain" description="HTH luxR-type" evidence="4">
    <location>
        <begin position="178"/>
        <end position="243"/>
    </location>
</feature>
<protein>
    <submittedName>
        <fullName evidence="5">Helix-turn-helix transcriptional regulator</fullName>
    </submittedName>
</protein>
<dbReference type="PRINTS" id="PR00038">
    <property type="entry name" value="HTHLUXR"/>
</dbReference>